<organism evidence="1 2">
    <name type="scientific">Bifidobacterium tissieri</name>
    <dbReference type="NCBI Taxonomy" id="1630162"/>
    <lineage>
        <taxon>Bacteria</taxon>
        <taxon>Bacillati</taxon>
        <taxon>Actinomycetota</taxon>
        <taxon>Actinomycetes</taxon>
        <taxon>Bifidobacteriales</taxon>
        <taxon>Bifidobacteriaceae</taxon>
        <taxon>Bifidobacterium</taxon>
    </lineage>
</organism>
<dbReference type="AlphaFoldDB" id="A0A261FFF4"/>
<protein>
    <submittedName>
        <fullName evidence="1">Uncharacterized protein</fullName>
    </submittedName>
</protein>
<sequence>MGSITVTGLAMGDTSLTITSKTVPSVKTTVPVTVQSRNLLSYGPARENGLTVSVNDDGSLHVSGQTTAANQGIKWRFPIPDDVRGKTVTYRLASAPAGVYCYAQSRNTGGVLSTFLISDPTHTLSAEATEIEFRVATNTTNPVDGDIRVQINPGETATTWMRPDDTSLSGGGLS</sequence>
<comment type="caution">
    <text evidence="1">The sequence shown here is derived from an EMBL/GenBank/DDBJ whole genome shotgun (WGS) entry which is preliminary data.</text>
</comment>
<dbReference type="Proteomes" id="UP000216444">
    <property type="component" value="Unassembled WGS sequence"/>
</dbReference>
<name>A0A261FFF4_9BIFI</name>
<evidence type="ECO:0000313" key="2">
    <source>
        <dbReference type="Proteomes" id="UP000216444"/>
    </source>
</evidence>
<reference evidence="1 2" key="1">
    <citation type="journal article" date="2017" name="BMC Genomics">
        <title>Comparative genomic and phylogenomic analyses of the Bifidobacteriaceae family.</title>
        <authorList>
            <person name="Lugli G.A."/>
            <person name="Milani C."/>
            <person name="Turroni F."/>
            <person name="Duranti S."/>
            <person name="Mancabelli L."/>
            <person name="Mangifesta M."/>
            <person name="Ferrario C."/>
            <person name="Modesto M."/>
            <person name="Mattarelli P."/>
            <person name="Jiri K."/>
            <person name="van Sinderen D."/>
            <person name="Ventura M."/>
        </authorList>
    </citation>
    <scope>NUCLEOTIDE SEQUENCE [LARGE SCALE GENOMIC DNA]</scope>
    <source>
        <strain evidence="1 2">DSM 100201</strain>
    </source>
</reference>
<gene>
    <name evidence="1" type="ORF">BTIS_1105</name>
</gene>
<keyword evidence="2" id="KW-1185">Reference proteome</keyword>
<accession>A0A261FFF4</accession>
<dbReference type="RefSeq" id="WP_094663469.1">
    <property type="nucleotide sequence ID" value="NZ_MWWV01000006.1"/>
</dbReference>
<evidence type="ECO:0000313" key="1">
    <source>
        <dbReference type="EMBL" id="OZG57864.1"/>
    </source>
</evidence>
<dbReference type="EMBL" id="MWWV01000006">
    <property type="protein sequence ID" value="OZG57864.1"/>
    <property type="molecule type" value="Genomic_DNA"/>
</dbReference>
<proteinExistence type="predicted"/>